<keyword evidence="1" id="KW-0805">Transcription regulation</keyword>
<dbReference type="SUPFAM" id="SSF46689">
    <property type="entry name" value="Homeodomain-like"/>
    <property type="match status" value="1"/>
</dbReference>
<dbReference type="PROSITE" id="PS50977">
    <property type="entry name" value="HTH_TETR_2"/>
    <property type="match status" value="1"/>
</dbReference>
<dbReference type="Pfam" id="PF16859">
    <property type="entry name" value="TetR_C_11"/>
    <property type="match status" value="1"/>
</dbReference>
<dbReference type="Gene3D" id="1.10.10.60">
    <property type="entry name" value="Homeodomain-like"/>
    <property type="match status" value="1"/>
</dbReference>
<dbReference type="Gene3D" id="1.10.357.10">
    <property type="entry name" value="Tetracycline Repressor, domain 2"/>
    <property type="match status" value="1"/>
</dbReference>
<evidence type="ECO:0000313" key="7">
    <source>
        <dbReference type="Proteomes" id="UP001501599"/>
    </source>
</evidence>
<name>A0ABP5MDU1_9MICO</name>
<feature type="domain" description="HTH tetR-type" evidence="5">
    <location>
        <begin position="23"/>
        <end position="83"/>
    </location>
</feature>
<evidence type="ECO:0000259" key="5">
    <source>
        <dbReference type="PROSITE" id="PS50977"/>
    </source>
</evidence>
<dbReference type="InterPro" id="IPR009057">
    <property type="entry name" value="Homeodomain-like_sf"/>
</dbReference>
<dbReference type="InterPro" id="IPR050109">
    <property type="entry name" value="HTH-type_TetR-like_transc_reg"/>
</dbReference>
<dbReference type="Proteomes" id="UP001501599">
    <property type="component" value="Unassembled WGS sequence"/>
</dbReference>
<comment type="caution">
    <text evidence="6">The sequence shown here is derived from an EMBL/GenBank/DDBJ whole genome shotgun (WGS) entry which is preliminary data.</text>
</comment>
<dbReference type="PANTHER" id="PTHR30055:SF148">
    <property type="entry name" value="TETR-FAMILY TRANSCRIPTIONAL REGULATOR"/>
    <property type="match status" value="1"/>
</dbReference>
<accession>A0ABP5MDU1</accession>
<sequence length="208" mass="22395">MGHRPLDEVRAEVAPLPQGARSAAVHERALRAAADLLATGGLRAATVEAVSDLSGVSKVTLYRHWPSRQAIAAEAFGQLMSEQLVVPNTDNPPADLVAYLTDIGAFYRGPLGVTFAELVGACANDATTAAYFRTFFLDERRKGFATIVERCIESAYFRADVDIDEAIDLFFGPLIYRTLVGHASVNNAAVQSIIDHAVRGLRTDSHPA</sequence>
<dbReference type="InterPro" id="IPR036271">
    <property type="entry name" value="Tet_transcr_reg_TetR-rel_C_sf"/>
</dbReference>
<keyword evidence="7" id="KW-1185">Reference proteome</keyword>
<reference evidence="7" key="1">
    <citation type="journal article" date="2019" name="Int. J. Syst. Evol. Microbiol.">
        <title>The Global Catalogue of Microorganisms (GCM) 10K type strain sequencing project: providing services to taxonomists for standard genome sequencing and annotation.</title>
        <authorList>
            <consortium name="The Broad Institute Genomics Platform"/>
            <consortium name="The Broad Institute Genome Sequencing Center for Infectious Disease"/>
            <person name="Wu L."/>
            <person name="Ma J."/>
        </authorList>
    </citation>
    <scope>NUCLEOTIDE SEQUENCE [LARGE SCALE GENOMIC DNA]</scope>
    <source>
        <strain evidence="7">JCM 16026</strain>
    </source>
</reference>
<proteinExistence type="predicted"/>
<evidence type="ECO:0000256" key="2">
    <source>
        <dbReference type="ARBA" id="ARBA00023125"/>
    </source>
</evidence>
<evidence type="ECO:0000313" key="6">
    <source>
        <dbReference type="EMBL" id="GAA2170570.1"/>
    </source>
</evidence>
<keyword evidence="3" id="KW-0804">Transcription</keyword>
<dbReference type="InterPro" id="IPR011075">
    <property type="entry name" value="TetR_C"/>
</dbReference>
<dbReference type="RefSeq" id="WP_344339307.1">
    <property type="nucleotide sequence ID" value="NZ_BAAAQT010000001.1"/>
</dbReference>
<dbReference type="EMBL" id="BAAAQT010000001">
    <property type="protein sequence ID" value="GAA2170570.1"/>
    <property type="molecule type" value="Genomic_DNA"/>
</dbReference>
<evidence type="ECO:0000256" key="3">
    <source>
        <dbReference type="ARBA" id="ARBA00023163"/>
    </source>
</evidence>
<dbReference type="SUPFAM" id="SSF48498">
    <property type="entry name" value="Tetracyclin repressor-like, C-terminal domain"/>
    <property type="match status" value="1"/>
</dbReference>
<dbReference type="Pfam" id="PF00440">
    <property type="entry name" value="TetR_N"/>
    <property type="match status" value="1"/>
</dbReference>
<protein>
    <submittedName>
        <fullName evidence="6">TetR/AcrR family transcriptional regulator</fullName>
    </submittedName>
</protein>
<organism evidence="6 7">
    <name type="scientific">Agrococcus versicolor</name>
    <dbReference type="NCBI Taxonomy" id="501482"/>
    <lineage>
        <taxon>Bacteria</taxon>
        <taxon>Bacillati</taxon>
        <taxon>Actinomycetota</taxon>
        <taxon>Actinomycetes</taxon>
        <taxon>Micrococcales</taxon>
        <taxon>Microbacteriaceae</taxon>
        <taxon>Agrococcus</taxon>
    </lineage>
</organism>
<dbReference type="PRINTS" id="PR00455">
    <property type="entry name" value="HTHTETR"/>
</dbReference>
<gene>
    <name evidence="6" type="ORF">GCM10009846_01420</name>
</gene>
<keyword evidence="2 4" id="KW-0238">DNA-binding</keyword>
<feature type="DNA-binding region" description="H-T-H motif" evidence="4">
    <location>
        <begin position="46"/>
        <end position="65"/>
    </location>
</feature>
<evidence type="ECO:0000256" key="4">
    <source>
        <dbReference type="PROSITE-ProRule" id="PRU00335"/>
    </source>
</evidence>
<evidence type="ECO:0000256" key="1">
    <source>
        <dbReference type="ARBA" id="ARBA00023015"/>
    </source>
</evidence>
<dbReference type="PANTHER" id="PTHR30055">
    <property type="entry name" value="HTH-TYPE TRANSCRIPTIONAL REGULATOR RUTR"/>
    <property type="match status" value="1"/>
</dbReference>
<dbReference type="InterPro" id="IPR001647">
    <property type="entry name" value="HTH_TetR"/>
</dbReference>